<name>A0A3G9IVW1_9BACL</name>
<dbReference type="SUPFAM" id="SSF55874">
    <property type="entry name" value="ATPase domain of HSP90 chaperone/DNA topoisomerase II/histidine kinase"/>
    <property type="match status" value="1"/>
</dbReference>
<comment type="catalytic activity">
    <reaction evidence="1">
        <text>ATP + protein L-histidine = ADP + protein N-phospho-L-histidine.</text>
        <dbReference type="EC" id="2.7.13.3"/>
    </reaction>
</comment>
<dbReference type="KEGG" id="pbk:Back11_37670"/>
<keyword evidence="4" id="KW-0808">Transferase</keyword>
<organism evidence="9 10">
    <name type="scientific">Paenibacillus baekrokdamisoli</name>
    <dbReference type="NCBI Taxonomy" id="1712516"/>
    <lineage>
        <taxon>Bacteria</taxon>
        <taxon>Bacillati</taxon>
        <taxon>Bacillota</taxon>
        <taxon>Bacilli</taxon>
        <taxon>Bacillales</taxon>
        <taxon>Paenibacillaceae</taxon>
        <taxon>Paenibacillus</taxon>
    </lineage>
</organism>
<dbReference type="InterPro" id="IPR036890">
    <property type="entry name" value="HATPase_C_sf"/>
</dbReference>
<gene>
    <name evidence="9" type="ORF">Back11_37670</name>
</gene>
<evidence type="ECO:0000256" key="7">
    <source>
        <dbReference type="ARBA" id="ARBA00022840"/>
    </source>
</evidence>
<keyword evidence="3" id="KW-0597">Phosphoprotein</keyword>
<keyword evidence="5" id="KW-0547">Nucleotide-binding</keyword>
<dbReference type="InterPro" id="IPR004358">
    <property type="entry name" value="Sig_transdc_His_kin-like_C"/>
</dbReference>
<keyword evidence="10" id="KW-1185">Reference proteome</keyword>
<dbReference type="AlphaFoldDB" id="A0A3G9IVW1"/>
<dbReference type="GO" id="GO:0000155">
    <property type="term" value="F:phosphorelay sensor kinase activity"/>
    <property type="evidence" value="ECO:0007669"/>
    <property type="project" value="TreeGrafter"/>
</dbReference>
<protein>
    <recommendedName>
        <fullName evidence="2">histidine kinase</fullName>
        <ecNumber evidence="2">2.7.13.3</ecNumber>
    </recommendedName>
</protein>
<dbReference type="Proteomes" id="UP000275368">
    <property type="component" value="Chromosome"/>
</dbReference>
<keyword evidence="6" id="KW-0418">Kinase</keyword>
<keyword evidence="8" id="KW-0902">Two-component regulatory system</keyword>
<dbReference type="PANTHER" id="PTHR43547:SF2">
    <property type="entry name" value="HYBRID SIGNAL TRANSDUCTION HISTIDINE KINASE C"/>
    <property type="match status" value="1"/>
</dbReference>
<evidence type="ECO:0000256" key="5">
    <source>
        <dbReference type="ARBA" id="ARBA00022741"/>
    </source>
</evidence>
<evidence type="ECO:0000256" key="1">
    <source>
        <dbReference type="ARBA" id="ARBA00000085"/>
    </source>
</evidence>
<sequence>MSTLGLIAVTLLYIYGPKKESIKWLLFTMSFAALYDLAHLIANVILPAMKSSQWSNSSLYMALTKANPLIIVLQGIVTPYGFLMFSIVDSELMSRRTNNRLAVWLLFPIVMMCAFAAEQPDLVVDYRVLLLWNAPYYLTTCFLLIFAYIKEKKTKKKTLRLVAACVIVPSIVVNFALYNVVRVFGFQVNEVEYFYLSGAIVFSINILFAIRFGVFGVKIKFEKQLLDQTITGVASGTAMLNHTLKNRITNIDMLASRLKETSRLLQYEHINGDVELILAESKQMMQMIKRIQKQIEEVEIIEDTDNLIDIVSHALHANRNLFENKRISVTMNDTAQFQILCDRVHLQEVFNNLLRNAIDAMEGENGALSITIYENKKYILIDFTDNGKGVAKEAVPKIFDPFYSTKHKEDNFGLGLSYCYLVMRKHGGKIEVASKQETGATFTIHLPKSRIV</sequence>
<dbReference type="OrthoDB" id="9121833at2"/>
<dbReference type="InterPro" id="IPR003594">
    <property type="entry name" value="HATPase_dom"/>
</dbReference>
<dbReference type="Pfam" id="PF02518">
    <property type="entry name" value="HATPase_c"/>
    <property type="match status" value="1"/>
</dbReference>
<reference evidence="9 10" key="1">
    <citation type="submission" date="2018-11" db="EMBL/GenBank/DDBJ databases">
        <title>Complete genome sequence of Paenibacillus baekrokdamisoli strain KCTC 33723.</title>
        <authorList>
            <person name="Kang S.W."/>
            <person name="Lee K.C."/>
            <person name="Kim K.K."/>
            <person name="Kim J.S."/>
            <person name="Kim D.S."/>
            <person name="Ko S.H."/>
            <person name="Yang S.H."/>
            <person name="Lee J.S."/>
        </authorList>
    </citation>
    <scope>NUCLEOTIDE SEQUENCE [LARGE SCALE GENOMIC DNA]</scope>
    <source>
        <strain evidence="9 10">KCTC 33723</strain>
    </source>
</reference>
<evidence type="ECO:0000256" key="2">
    <source>
        <dbReference type="ARBA" id="ARBA00012438"/>
    </source>
</evidence>
<dbReference type="EMBL" id="AP019308">
    <property type="protein sequence ID" value="BBH22422.1"/>
    <property type="molecule type" value="Genomic_DNA"/>
</dbReference>
<dbReference type="PRINTS" id="PR00344">
    <property type="entry name" value="BCTRLSENSOR"/>
</dbReference>
<accession>A0A3G9IVW1</accession>
<dbReference type="Gene3D" id="3.30.565.10">
    <property type="entry name" value="Histidine kinase-like ATPase, C-terminal domain"/>
    <property type="match status" value="1"/>
</dbReference>
<dbReference type="SMART" id="SM00387">
    <property type="entry name" value="HATPase_c"/>
    <property type="match status" value="1"/>
</dbReference>
<evidence type="ECO:0000256" key="8">
    <source>
        <dbReference type="ARBA" id="ARBA00023012"/>
    </source>
</evidence>
<evidence type="ECO:0000256" key="6">
    <source>
        <dbReference type="ARBA" id="ARBA00022777"/>
    </source>
</evidence>
<evidence type="ECO:0000313" key="10">
    <source>
        <dbReference type="Proteomes" id="UP000275368"/>
    </source>
</evidence>
<keyword evidence="7" id="KW-0067">ATP-binding</keyword>
<dbReference type="GO" id="GO:0005524">
    <property type="term" value="F:ATP binding"/>
    <property type="evidence" value="ECO:0007669"/>
    <property type="project" value="UniProtKB-KW"/>
</dbReference>
<dbReference type="InterPro" id="IPR005467">
    <property type="entry name" value="His_kinase_dom"/>
</dbReference>
<proteinExistence type="predicted"/>
<dbReference type="PANTHER" id="PTHR43547">
    <property type="entry name" value="TWO-COMPONENT HISTIDINE KINASE"/>
    <property type="match status" value="1"/>
</dbReference>
<evidence type="ECO:0000313" key="9">
    <source>
        <dbReference type="EMBL" id="BBH22422.1"/>
    </source>
</evidence>
<evidence type="ECO:0000256" key="3">
    <source>
        <dbReference type="ARBA" id="ARBA00022553"/>
    </source>
</evidence>
<dbReference type="PROSITE" id="PS50109">
    <property type="entry name" value="HIS_KIN"/>
    <property type="match status" value="1"/>
</dbReference>
<dbReference type="EC" id="2.7.13.3" evidence="2"/>
<dbReference type="RefSeq" id="WP_125660509.1">
    <property type="nucleotide sequence ID" value="NZ_AP019308.1"/>
</dbReference>
<evidence type="ECO:0000256" key="4">
    <source>
        <dbReference type="ARBA" id="ARBA00022679"/>
    </source>
</evidence>